<keyword evidence="9" id="KW-1185">Reference proteome</keyword>
<evidence type="ECO:0000256" key="4">
    <source>
        <dbReference type="ARBA" id="ARBA00022679"/>
    </source>
</evidence>
<protein>
    <recommendedName>
        <fullName evidence="2">Putative pyrophosphorylase ModD</fullName>
    </recommendedName>
</protein>
<dbReference type="AlphaFoldDB" id="A0A643FJ11"/>
<evidence type="ECO:0000256" key="2">
    <source>
        <dbReference type="ARBA" id="ARBA00019205"/>
    </source>
</evidence>
<comment type="similarity">
    <text evidence="1 5">Belongs to the NadC/ModD family.</text>
</comment>
<dbReference type="NCBIfam" id="TIGR01334">
    <property type="entry name" value="modD"/>
    <property type="match status" value="1"/>
</dbReference>
<dbReference type="SUPFAM" id="SSF54675">
    <property type="entry name" value="Nicotinate/Quinolinate PRTase N-terminal domain-like"/>
    <property type="match status" value="1"/>
</dbReference>
<dbReference type="GO" id="GO:0005737">
    <property type="term" value="C:cytoplasm"/>
    <property type="evidence" value="ECO:0007669"/>
    <property type="project" value="TreeGrafter"/>
</dbReference>
<dbReference type="Pfam" id="PF01729">
    <property type="entry name" value="QRPTase_C"/>
    <property type="match status" value="1"/>
</dbReference>
<feature type="domain" description="Quinolinate phosphoribosyl transferase N-terminal" evidence="7">
    <location>
        <begin position="34"/>
        <end position="117"/>
    </location>
</feature>
<keyword evidence="4 5" id="KW-0808">Transferase</keyword>
<accession>A0A643FJ11</accession>
<dbReference type="GO" id="GO:0034213">
    <property type="term" value="P:quinolinate catabolic process"/>
    <property type="evidence" value="ECO:0007669"/>
    <property type="project" value="TreeGrafter"/>
</dbReference>
<evidence type="ECO:0000313" key="9">
    <source>
        <dbReference type="Proteomes" id="UP000430120"/>
    </source>
</evidence>
<dbReference type="PANTHER" id="PTHR32179">
    <property type="entry name" value="NICOTINATE-NUCLEOTIDE PYROPHOSPHORYLASE [CARBOXYLATING]"/>
    <property type="match status" value="1"/>
</dbReference>
<dbReference type="Gene3D" id="3.20.20.70">
    <property type="entry name" value="Aldolase class I"/>
    <property type="match status" value="1"/>
</dbReference>
<dbReference type="SUPFAM" id="SSF51690">
    <property type="entry name" value="Nicotinate/Quinolinate PRTase C-terminal domain-like"/>
    <property type="match status" value="1"/>
</dbReference>
<evidence type="ECO:0000256" key="5">
    <source>
        <dbReference type="PIRNR" id="PIRNR006250"/>
    </source>
</evidence>
<reference evidence="8 9" key="1">
    <citation type="submission" date="2019-09" db="EMBL/GenBank/DDBJ databases">
        <title>Draft genome sequences of 48 bacterial type strains from the CCUG.</title>
        <authorList>
            <person name="Tunovic T."/>
            <person name="Pineiro-Iglesias B."/>
            <person name="Unosson C."/>
            <person name="Inganas E."/>
            <person name="Ohlen M."/>
            <person name="Cardew S."/>
            <person name="Jensie-Markopoulos S."/>
            <person name="Salva-Serra F."/>
            <person name="Jaen-Luchoro D."/>
            <person name="Karlsson R."/>
            <person name="Svensson-Stadler L."/>
            <person name="Chun J."/>
            <person name="Moore E."/>
        </authorList>
    </citation>
    <scope>NUCLEOTIDE SEQUENCE [LARGE SCALE GENOMIC DNA]</scope>
    <source>
        <strain evidence="8 9">CCUG 30977</strain>
    </source>
</reference>
<dbReference type="InterPro" id="IPR013785">
    <property type="entry name" value="Aldolase_TIM"/>
</dbReference>
<evidence type="ECO:0000256" key="1">
    <source>
        <dbReference type="ARBA" id="ARBA00009400"/>
    </source>
</evidence>
<organism evidence="8 9">
    <name type="scientific">Ideonella dechloratans</name>
    <dbReference type="NCBI Taxonomy" id="36863"/>
    <lineage>
        <taxon>Bacteria</taxon>
        <taxon>Pseudomonadati</taxon>
        <taxon>Pseudomonadota</taxon>
        <taxon>Betaproteobacteria</taxon>
        <taxon>Burkholderiales</taxon>
        <taxon>Sphaerotilaceae</taxon>
        <taxon>Ideonella</taxon>
    </lineage>
</organism>
<dbReference type="OrthoDB" id="8216773at2"/>
<dbReference type="PANTHER" id="PTHR32179:SF4">
    <property type="entry name" value="PYROPHOSPHORYLASE MODD-RELATED"/>
    <property type="match status" value="1"/>
</dbReference>
<name>A0A643FJ11_IDEDE</name>
<dbReference type="RefSeq" id="WP_151122686.1">
    <property type="nucleotide sequence ID" value="NZ_CP088081.1"/>
</dbReference>
<proteinExistence type="inferred from homology"/>
<evidence type="ECO:0000256" key="3">
    <source>
        <dbReference type="ARBA" id="ARBA00022676"/>
    </source>
</evidence>
<gene>
    <name evidence="8" type="primary">modD</name>
    <name evidence="8" type="ORF">F7Q92_03950</name>
</gene>
<comment type="caution">
    <text evidence="8">The sequence shown here is derived from an EMBL/GenBank/DDBJ whole genome shotgun (WGS) entry which is preliminary data.</text>
</comment>
<dbReference type="EMBL" id="VZPB01000006">
    <property type="protein sequence ID" value="KAB0584380.1"/>
    <property type="molecule type" value="Genomic_DNA"/>
</dbReference>
<dbReference type="InterPro" id="IPR002638">
    <property type="entry name" value="Quinolinate_PRibosylTrfase_C"/>
</dbReference>
<dbReference type="InterPro" id="IPR027277">
    <property type="entry name" value="NadC/ModD"/>
</dbReference>
<dbReference type="GO" id="GO:0004514">
    <property type="term" value="F:nicotinate-nucleotide diphosphorylase (carboxylating) activity"/>
    <property type="evidence" value="ECO:0007669"/>
    <property type="project" value="InterPro"/>
</dbReference>
<evidence type="ECO:0000259" key="7">
    <source>
        <dbReference type="Pfam" id="PF02749"/>
    </source>
</evidence>
<dbReference type="Pfam" id="PF02749">
    <property type="entry name" value="QRPTase_N"/>
    <property type="match status" value="1"/>
</dbReference>
<sequence length="296" mass="30841">MSLALYSALSGPWAGGLEDERLRALLREDAPHGDLSTRALGLTGRAARIRFQARGAGVVAGIEAATRLLQLCGVAAQPAVASGARVDDGALLLAGQGPAEGVLLGWKVAQNLVEAASGMARGAAAIVAVLRAEGLDTPLACTRKAPPGTHWWAAQAIEAGGAVMHRLGLSETLLVFPEHLALLPAEEVVARLQALRRQQPEKRLVVETGREDDALAWARLGVEVLQLERFTPEAVARLRQALRAEGLTTRLAPAGGVNRSNALAYARAGADLLVSSAPYFAPPAEVQVHISPSDGG</sequence>
<keyword evidence="3 5" id="KW-0328">Glycosyltransferase</keyword>
<dbReference type="InterPro" id="IPR036068">
    <property type="entry name" value="Nicotinate_pribotase-like_C"/>
</dbReference>
<dbReference type="InterPro" id="IPR022412">
    <property type="entry name" value="Quinolinate_PRibosylTrfase_N"/>
</dbReference>
<dbReference type="GO" id="GO:0009435">
    <property type="term" value="P:NAD+ biosynthetic process"/>
    <property type="evidence" value="ECO:0007669"/>
    <property type="project" value="InterPro"/>
</dbReference>
<feature type="domain" description="Quinolinate phosphoribosyl transferase C-terminal" evidence="6">
    <location>
        <begin position="123"/>
        <end position="277"/>
    </location>
</feature>
<dbReference type="InterPro" id="IPR006242">
    <property type="entry name" value="ModD"/>
</dbReference>
<dbReference type="Proteomes" id="UP000430120">
    <property type="component" value="Unassembled WGS sequence"/>
</dbReference>
<dbReference type="Gene3D" id="3.90.1170.20">
    <property type="entry name" value="Quinolinate phosphoribosyl transferase, N-terminal domain"/>
    <property type="match status" value="1"/>
</dbReference>
<dbReference type="PIRSF" id="PIRSF006250">
    <property type="entry name" value="NadC_ModD"/>
    <property type="match status" value="1"/>
</dbReference>
<evidence type="ECO:0000313" key="8">
    <source>
        <dbReference type="EMBL" id="KAB0584380.1"/>
    </source>
</evidence>
<evidence type="ECO:0000259" key="6">
    <source>
        <dbReference type="Pfam" id="PF01729"/>
    </source>
</evidence>
<dbReference type="InterPro" id="IPR037128">
    <property type="entry name" value="Quinolinate_PRibosylTase_N_sf"/>
</dbReference>